<sequence>MPEASGLPYVQSGIACPHSTVGTSRNQRWCQEEQCCIHHSRNICTHGSANICVGNCDAYIALYKAKTAEVHYKNSLDGSHLCHECFPGIGVPRCVHLFGQSQRMLRSLRHLQLYEISQELFEH</sequence>
<dbReference type="EMBL" id="HBUF01533518">
    <property type="protein sequence ID" value="CAG6752503.1"/>
    <property type="molecule type" value="Transcribed_RNA"/>
</dbReference>
<dbReference type="EMBL" id="HBUF01533521">
    <property type="protein sequence ID" value="CAG6752509.1"/>
    <property type="molecule type" value="Transcribed_RNA"/>
</dbReference>
<dbReference type="EMBL" id="HBUF01533520">
    <property type="protein sequence ID" value="CAG6752507.1"/>
    <property type="molecule type" value="Transcribed_RNA"/>
</dbReference>
<protein>
    <submittedName>
        <fullName evidence="1">Uncharacterized protein</fullName>
    </submittedName>
</protein>
<accession>A0A8D9EFW4</accession>
<dbReference type="EMBL" id="HBUF01533519">
    <property type="protein sequence ID" value="CAG6752505.1"/>
    <property type="molecule type" value="Transcribed_RNA"/>
</dbReference>
<name>A0A8D9EFW4_9HEMI</name>
<dbReference type="EMBL" id="HBUF01533517">
    <property type="protein sequence ID" value="CAG6752501.1"/>
    <property type="molecule type" value="Transcribed_RNA"/>
</dbReference>
<organism evidence="1">
    <name type="scientific">Cacopsylla melanoneura</name>
    <dbReference type="NCBI Taxonomy" id="428564"/>
    <lineage>
        <taxon>Eukaryota</taxon>
        <taxon>Metazoa</taxon>
        <taxon>Ecdysozoa</taxon>
        <taxon>Arthropoda</taxon>
        <taxon>Hexapoda</taxon>
        <taxon>Insecta</taxon>
        <taxon>Pterygota</taxon>
        <taxon>Neoptera</taxon>
        <taxon>Paraneoptera</taxon>
        <taxon>Hemiptera</taxon>
        <taxon>Sternorrhyncha</taxon>
        <taxon>Psylloidea</taxon>
        <taxon>Psyllidae</taxon>
        <taxon>Psyllinae</taxon>
        <taxon>Cacopsylla</taxon>
    </lineage>
</organism>
<proteinExistence type="predicted"/>
<reference evidence="1" key="1">
    <citation type="submission" date="2021-05" db="EMBL/GenBank/DDBJ databases">
        <authorList>
            <person name="Alioto T."/>
            <person name="Alioto T."/>
            <person name="Gomez Garrido J."/>
        </authorList>
    </citation>
    <scope>NUCLEOTIDE SEQUENCE</scope>
</reference>
<evidence type="ECO:0000313" key="1">
    <source>
        <dbReference type="EMBL" id="CAG6752503.1"/>
    </source>
</evidence>
<dbReference type="AlphaFoldDB" id="A0A8D9EFW4"/>